<dbReference type="InterPro" id="IPR014985">
    <property type="entry name" value="WbqC"/>
</dbReference>
<sequence length="230" mass="27220">MTKIAILQSNYIPWKGVFDMINQVDTFVFFEDVDYTNRDWRTRNKIRTSGESKWLTVPVKKMPRGTKIFDIEIANDGKWQKKHKATILQSYSKSKYFNEYKWILDEIYDVTWTSLSEFNMHTTQLLCKVMGIKCEFLNSKDIESIGYKDDKLISICKSLNATSYLSGPAAKDYIDNEKFKKSNIKLEYIDYTNYQEYEQCFDGFEHYVSVLDLIFNCGQDAKKYIEEKLQ</sequence>
<protein>
    <recommendedName>
        <fullName evidence="3">WbqC family protein</fullName>
    </recommendedName>
</protein>
<dbReference type="AlphaFoldDB" id="A0A1E5D2H7"/>
<dbReference type="Proteomes" id="UP000094165">
    <property type="component" value="Unassembled WGS sequence"/>
</dbReference>
<dbReference type="RefSeq" id="WP_040887204.1">
    <property type="nucleotide sequence ID" value="NZ_AJYW02000073.1"/>
</dbReference>
<proteinExistence type="predicted"/>
<evidence type="ECO:0008006" key="3">
    <source>
        <dbReference type="Google" id="ProtNLM"/>
    </source>
</evidence>
<name>A0A1E5D2H7_9VIBR</name>
<reference evidence="1 2" key="1">
    <citation type="journal article" date="2012" name="Science">
        <title>Ecological populations of bacteria act as socially cohesive units of antibiotic production and resistance.</title>
        <authorList>
            <person name="Cordero O.X."/>
            <person name="Wildschutte H."/>
            <person name="Kirkup B."/>
            <person name="Proehl S."/>
            <person name="Ngo L."/>
            <person name="Hussain F."/>
            <person name="Le Roux F."/>
            <person name="Mincer T."/>
            <person name="Polz M.F."/>
        </authorList>
    </citation>
    <scope>NUCLEOTIDE SEQUENCE [LARGE SCALE GENOMIC DNA]</scope>
    <source>
        <strain evidence="1 2">FF-238</strain>
    </source>
</reference>
<organism evidence="1 2">
    <name type="scientific">Vibrio genomosp. F6 str. FF-238</name>
    <dbReference type="NCBI Taxonomy" id="1191298"/>
    <lineage>
        <taxon>Bacteria</taxon>
        <taxon>Pseudomonadati</taxon>
        <taxon>Pseudomonadota</taxon>
        <taxon>Gammaproteobacteria</taxon>
        <taxon>Vibrionales</taxon>
        <taxon>Vibrionaceae</taxon>
        <taxon>Vibrio</taxon>
    </lineage>
</organism>
<gene>
    <name evidence="1" type="ORF">A130_14395</name>
</gene>
<dbReference type="Pfam" id="PF08889">
    <property type="entry name" value="WbqC"/>
    <property type="match status" value="1"/>
</dbReference>
<comment type="caution">
    <text evidence="1">The sequence shown here is derived from an EMBL/GenBank/DDBJ whole genome shotgun (WGS) entry which is preliminary data.</text>
</comment>
<dbReference type="EMBL" id="AJYW02000073">
    <property type="protein sequence ID" value="OEE77717.1"/>
    <property type="molecule type" value="Genomic_DNA"/>
</dbReference>
<evidence type="ECO:0000313" key="1">
    <source>
        <dbReference type="EMBL" id="OEE77717.1"/>
    </source>
</evidence>
<accession>A0A1E5D2H7</accession>
<evidence type="ECO:0000313" key="2">
    <source>
        <dbReference type="Proteomes" id="UP000094165"/>
    </source>
</evidence>
<keyword evidence="2" id="KW-1185">Reference proteome</keyword>